<feature type="binding site" evidence="10">
    <location>
        <position position="163"/>
    </location>
    <ligand>
        <name>[4Fe-4S] cluster</name>
        <dbReference type="ChEBI" id="CHEBI:49883"/>
        <label>2</label>
        <note>4Fe-4S-S-AdoMet</note>
    </ligand>
</feature>
<dbReference type="InterPro" id="IPR023404">
    <property type="entry name" value="rSAM_horseshoe"/>
</dbReference>
<sequence length="445" mass="51043">MSLKVALESLGCSKNLVDSEIMLGILRNKGYRLIGKFEEADIIIVNTCGFIESAKEESINSILELAQYKKTGNLKLLIVTGCLAQRYSQDLKNELPEVDAILGTASYPKIGEIVEELSREKNIVLLDEIDFVYDENLPRYISTPKYMAYLKIAEGCDNHCTYCIIPTLRGKYRSRKIEDILNEARELAASGVKELIVIAQDTTRYGEDLYSKPKLHVLLEELSKIDELEWIRVMYSYPEAIDENIVRVIADNKKICNYFDIPIQHCNDRILKLMNRKTNKKDLIDKISLIRKHIPDAILRTSIIVGFPSETEEEFCELKDFVKEVQFDKLGVFTYSMEEGTAAAKLKGQIDEETKHRRKDELMLLQQSVSIKKNQNKLGRIYSVLIDEKIEDGLYMGRSYEDAYDIDGVVYIRTKQELKIGNFINVKIIEALEYDLVGEITNELS</sequence>
<dbReference type="PROSITE" id="PS01278">
    <property type="entry name" value="MTTASE_RADICAL"/>
    <property type="match status" value="1"/>
</dbReference>
<dbReference type="InterPro" id="IPR020612">
    <property type="entry name" value="Methylthiotransferase_CS"/>
</dbReference>
<feature type="binding site" evidence="10">
    <location>
        <position position="156"/>
    </location>
    <ligand>
        <name>[4Fe-4S] cluster</name>
        <dbReference type="ChEBI" id="CHEBI:49883"/>
        <label>2</label>
        <note>4Fe-4S-S-AdoMet</note>
    </ligand>
</feature>
<dbReference type="Proteomes" id="UP000190140">
    <property type="component" value="Unassembled WGS sequence"/>
</dbReference>
<comment type="function">
    <text evidence="1">Catalyzes the methylthiolation of N6-(dimethylallyl)adenosine (i(6)A), leading to the formation of 2-methylthio-N6-(dimethylallyl)adenosine (ms(2)i(6)A) at position 37 in tRNAs that read codons beginning with uridine.</text>
</comment>
<dbReference type="InterPro" id="IPR005840">
    <property type="entry name" value="Ribosomal_uS12_MeSTrfase_RimO"/>
</dbReference>
<organism evidence="14 15">
    <name type="scientific">Alkalithermobacter paradoxus</name>
    <dbReference type="NCBI Taxonomy" id="29349"/>
    <lineage>
        <taxon>Bacteria</taxon>
        <taxon>Bacillati</taxon>
        <taxon>Bacillota</taxon>
        <taxon>Clostridia</taxon>
        <taxon>Peptostreptococcales</taxon>
        <taxon>Tepidibacteraceae</taxon>
        <taxon>Alkalithermobacter</taxon>
    </lineage>
</organism>
<dbReference type="PANTHER" id="PTHR43837:SF1">
    <property type="entry name" value="RIBOSOMAL PROTEIN US12 METHYLTHIOTRANSFERASE RIMO"/>
    <property type="match status" value="1"/>
</dbReference>
<feature type="binding site" evidence="10">
    <location>
        <position position="12"/>
    </location>
    <ligand>
        <name>[4Fe-4S] cluster</name>
        <dbReference type="ChEBI" id="CHEBI:49883"/>
        <label>1</label>
    </ligand>
</feature>
<comment type="cofactor">
    <cofactor evidence="10">
        <name>[4Fe-4S] cluster</name>
        <dbReference type="ChEBI" id="CHEBI:49883"/>
    </cofactor>
    <text evidence="10">Binds 2 [4Fe-4S] clusters. One cluster is coordinated with 3 cysteines and an exchangeable S-adenosyl-L-methionine.</text>
</comment>
<comment type="catalytic activity">
    <reaction evidence="10">
        <text>L-aspartate(89)-[ribosomal protein uS12]-hydrogen + (sulfur carrier)-SH + AH2 + 2 S-adenosyl-L-methionine = 3-methylsulfanyl-L-aspartate(89)-[ribosomal protein uS12]-hydrogen + (sulfur carrier)-H + 5'-deoxyadenosine + L-methionine + A + S-adenosyl-L-homocysteine + 2 H(+)</text>
        <dbReference type="Rhea" id="RHEA:37087"/>
        <dbReference type="Rhea" id="RHEA-COMP:10460"/>
        <dbReference type="Rhea" id="RHEA-COMP:10461"/>
        <dbReference type="Rhea" id="RHEA-COMP:14737"/>
        <dbReference type="Rhea" id="RHEA-COMP:14739"/>
        <dbReference type="ChEBI" id="CHEBI:13193"/>
        <dbReference type="ChEBI" id="CHEBI:15378"/>
        <dbReference type="ChEBI" id="CHEBI:17319"/>
        <dbReference type="ChEBI" id="CHEBI:17499"/>
        <dbReference type="ChEBI" id="CHEBI:29917"/>
        <dbReference type="ChEBI" id="CHEBI:29961"/>
        <dbReference type="ChEBI" id="CHEBI:57844"/>
        <dbReference type="ChEBI" id="CHEBI:57856"/>
        <dbReference type="ChEBI" id="CHEBI:59789"/>
        <dbReference type="ChEBI" id="CHEBI:64428"/>
        <dbReference type="ChEBI" id="CHEBI:73599"/>
        <dbReference type="EC" id="2.8.4.4"/>
    </reaction>
</comment>
<keyword evidence="14" id="KW-0687">Ribonucleoprotein</keyword>
<keyword evidence="2 10" id="KW-0004">4Fe-4S</keyword>
<dbReference type="InterPro" id="IPR038135">
    <property type="entry name" value="Methylthiotransferase_N_sf"/>
</dbReference>
<evidence type="ECO:0000256" key="5">
    <source>
        <dbReference type="ARBA" id="ARBA00022691"/>
    </source>
</evidence>
<dbReference type="SFLD" id="SFLDS00029">
    <property type="entry name" value="Radical_SAM"/>
    <property type="match status" value="1"/>
</dbReference>
<dbReference type="FunFam" id="3.80.30.20:FF:000001">
    <property type="entry name" value="tRNA-2-methylthio-N(6)-dimethylallyladenosine synthase 2"/>
    <property type="match status" value="1"/>
</dbReference>
<dbReference type="GO" id="GO:0035597">
    <property type="term" value="F:tRNA-2-methylthio-N(6)-dimethylallyladenosine(37) synthase activity"/>
    <property type="evidence" value="ECO:0007669"/>
    <property type="project" value="UniProtKB-EC"/>
</dbReference>
<dbReference type="InterPro" id="IPR058240">
    <property type="entry name" value="rSAM_sf"/>
</dbReference>
<evidence type="ECO:0000259" key="12">
    <source>
        <dbReference type="PROSITE" id="PS51449"/>
    </source>
</evidence>
<dbReference type="SUPFAM" id="SSF102114">
    <property type="entry name" value="Radical SAM enzymes"/>
    <property type="match status" value="1"/>
</dbReference>
<evidence type="ECO:0000256" key="1">
    <source>
        <dbReference type="ARBA" id="ARBA00003234"/>
    </source>
</evidence>
<dbReference type="Gene3D" id="3.40.50.12160">
    <property type="entry name" value="Methylthiotransferase, N-terminal domain"/>
    <property type="match status" value="1"/>
</dbReference>
<dbReference type="FunFam" id="3.40.50.12160:FF:000003">
    <property type="entry name" value="CDK5 regulatory subunit-associated protein 1"/>
    <property type="match status" value="1"/>
</dbReference>
<evidence type="ECO:0000256" key="2">
    <source>
        <dbReference type="ARBA" id="ARBA00022485"/>
    </source>
</evidence>
<feature type="binding site" evidence="10">
    <location>
        <position position="48"/>
    </location>
    <ligand>
        <name>[4Fe-4S] cluster</name>
        <dbReference type="ChEBI" id="CHEBI:49883"/>
        <label>1</label>
    </ligand>
</feature>
<protein>
    <recommendedName>
        <fullName evidence="10">Ribosomal protein uS12 methylthiotransferase RimO</fullName>
        <shortName evidence="10">uS12 MTTase</shortName>
        <shortName evidence="10">uS12 methylthiotransferase</shortName>
        <ecNumber evidence="10">2.8.4.4</ecNumber>
    </recommendedName>
    <alternativeName>
        <fullName evidence="10">Ribosomal protein uS12 (aspartate-C(3))-methylthiotransferase</fullName>
    </alternativeName>
    <alternativeName>
        <fullName evidence="10">Ribosome maturation factor RimO</fullName>
    </alternativeName>
</protein>
<dbReference type="InterPro" id="IPR005839">
    <property type="entry name" value="Methylthiotransferase"/>
</dbReference>
<dbReference type="Pfam" id="PF00919">
    <property type="entry name" value="UPF0004"/>
    <property type="match status" value="1"/>
</dbReference>
<dbReference type="RefSeq" id="WP_079410776.1">
    <property type="nucleotide sequence ID" value="NZ_MZGW01000001.1"/>
</dbReference>
<evidence type="ECO:0000256" key="10">
    <source>
        <dbReference type="HAMAP-Rule" id="MF_01865"/>
    </source>
</evidence>
<accession>A0A1V4IB40</accession>
<name>A0A1V4IB40_9FIRM</name>
<feature type="domain" description="Radical SAM core" evidence="13">
    <location>
        <begin position="142"/>
        <end position="372"/>
    </location>
</feature>
<dbReference type="EMBL" id="MZGW01000001">
    <property type="protein sequence ID" value="OPJ57146.1"/>
    <property type="molecule type" value="Genomic_DNA"/>
</dbReference>
<dbReference type="CDD" id="cd01335">
    <property type="entry name" value="Radical_SAM"/>
    <property type="match status" value="1"/>
</dbReference>
<dbReference type="SFLD" id="SFLDG01082">
    <property type="entry name" value="B12-binding_domain_containing"/>
    <property type="match status" value="1"/>
</dbReference>
<dbReference type="InterPro" id="IPR006638">
    <property type="entry name" value="Elp3/MiaA/NifB-like_rSAM"/>
</dbReference>
<evidence type="ECO:0000256" key="7">
    <source>
        <dbReference type="ARBA" id="ARBA00023004"/>
    </source>
</evidence>
<evidence type="ECO:0000259" key="11">
    <source>
        <dbReference type="PROSITE" id="PS50926"/>
    </source>
</evidence>
<comment type="function">
    <text evidence="10">Catalyzes the methylthiolation of an aspartic acid residue of ribosomal protein uS12.</text>
</comment>
<keyword evidence="8 10" id="KW-0411">Iron-sulfur</keyword>
<dbReference type="EC" id="2.8.4.4" evidence="10"/>
<dbReference type="OrthoDB" id="9805215at2"/>
<dbReference type="HAMAP" id="MF_01865">
    <property type="entry name" value="MTTase_RimO"/>
    <property type="match status" value="1"/>
</dbReference>
<dbReference type="GO" id="GO:0005840">
    <property type="term" value="C:ribosome"/>
    <property type="evidence" value="ECO:0007669"/>
    <property type="project" value="UniProtKB-KW"/>
</dbReference>
<dbReference type="GO" id="GO:0051539">
    <property type="term" value="F:4 iron, 4 sulfur cluster binding"/>
    <property type="evidence" value="ECO:0007669"/>
    <property type="project" value="UniProtKB-UniRule"/>
</dbReference>
<evidence type="ECO:0000256" key="3">
    <source>
        <dbReference type="ARBA" id="ARBA00022490"/>
    </source>
</evidence>
<evidence type="ECO:0000313" key="15">
    <source>
        <dbReference type="Proteomes" id="UP000190140"/>
    </source>
</evidence>
<dbReference type="InterPro" id="IPR002792">
    <property type="entry name" value="TRAM_dom"/>
</dbReference>
<dbReference type="NCBIfam" id="TIGR01125">
    <property type="entry name" value="30S ribosomal protein S12 methylthiotransferase RimO"/>
    <property type="match status" value="1"/>
</dbReference>
<dbReference type="GO" id="GO:0103039">
    <property type="term" value="F:protein methylthiotransferase activity"/>
    <property type="evidence" value="ECO:0007669"/>
    <property type="project" value="UniProtKB-EC"/>
</dbReference>
<dbReference type="InterPro" id="IPR013848">
    <property type="entry name" value="Methylthiotransferase_N"/>
</dbReference>
<dbReference type="Pfam" id="PF18693">
    <property type="entry name" value="TRAM_2"/>
    <property type="match status" value="1"/>
</dbReference>
<dbReference type="InterPro" id="IPR012340">
    <property type="entry name" value="NA-bd_OB-fold"/>
</dbReference>
<reference evidence="14 15" key="1">
    <citation type="submission" date="2017-03" db="EMBL/GenBank/DDBJ databases">
        <title>Genome sequence of Clostridium thermoalcaliphilum DSM 7309.</title>
        <authorList>
            <person name="Poehlein A."/>
            <person name="Daniel R."/>
        </authorList>
    </citation>
    <scope>NUCLEOTIDE SEQUENCE [LARGE SCALE GENOMIC DNA]</scope>
    <source>
        <strain evidence="14 15">DSM 7309</strain>
    </source>
</reference>
<comment type="catalytic activity">
    <reaction evidence="9">
        <text>N(6)-dimethylallyladenosine(37) in tRNA + (sulfur carrier)-SH + AH2 + 2 S-adenosyl-L-methionine = 2-methylsulfanyl-N(6)-dimethylallyladenosine(37) in tRNA + (sulfur carrier)-H + 5'-deoxyadenosine + L-methionine + A + S-adenosyl-L-homocysteine + 2 H(+)</text>
        <dbReference type="Rhea" id="RHEA:37067"/>
        <dbReference type="Rhea" id="RHEA-COMP:10375"/>
        <dbReference type="Rhea" id="RHEA-COMP:10376"/>
        <dbReference type="Rhea" id="RHEA-COMP:14737"/>
        <dbReference type="Rhea" id="RHEA-COMP:14739"/>
        <dbReference type="ChEBI" id="CHEBI:13193"/>
        <dbReference type="ChEBI" id="CHEBI:15378"/>
        <dbReference type="ChEBI" id="CHEBI:17319"/>
        <dbReference type="ChEBI" id="CHEBI:17499"/>
        <dbReference type="ChEBI" id="CHEBI:29917"/>
        <dbReference type="ChEBI" id="CHEBI:57844"/>
        <dbReference type="ChEBI" id="CHEBI:57856"/>
        <dbReference type="ChEBI" id="CHEBI:59789"/>
        <dbReference type="ChEBI" id="CHEBI:64428"/>
        <dbReference type="ChEBI" id="CHEBI:74415"/>
        <dbReference type="ChEBI" id="CHEBI:74417"/>
        <dbReference type="EC" id="2.8.4.3"/>
    </reaction>
</comment>
<evidence type="ECO:0000256" key="8">
    <source>
        <dbReference type="ARBA" id="ARBA00023014"/>
    </source>
</evidence>
<evidence type="ECO:0000313" key="14">
    <source>
        <dbReference type="EMBL" id="OPJ57146.1"/>
    </source>
</evidence>
<dbReference type="AlphaFoldDB" id="A0A1V4IB40"/>
<dbReference type="SMART" id="SM00729">
    <property type="entry name" value="Elp3"/>
    <property type="match status" value="1"/>
</dbReference>
<dbReference type="PROSITE" id="PS51449">
    <property type="entry name" value="MTTASE_N"/>
    <property type="match status" value="1"/>
</dbReference>
<keyword evidence="5 10" id="KW-0949">S-adenosyl-L-methionine</keyword>
<dbReference type="STRING" id="29349.CLOTH_04290"/>
<dbReference type="PROSITE" id="PS51918">
    <property type="entry name" value="RADICAL_SAM"/>
    <property type="match status" value="1"/>
</dbReference>
<proteinExistence type="inferred from homology"/>
<comment type="caution">
    <text evidence="14">The sequence shown here is derived from an EMBL/GenBank/DDBJ whole genome shotgun (WGS) entry which is preliminary data.</text>
</comment>
<evidence type="ECO:0000259" key="13">
    <source>
        <dbReference type="PROSITE" id="PS51918"/>
    </source>
</evidence>
<comment type="similarity">
    <text evidence="10">Belongs to the methylthiotransferase family. RimO subfamily.</text>
</comment>
<keyword evidence="6 10" id="KW-0479">Metal-binding</keyword>
<feature type="domain" description="MTTase N-terminal" evidence="12">
    <location>
        <begin position="3"/>
        <end position="119"/>
    </location>
</feature>
<keyword evidence="14" id="KW-0689">Ribosomal protein</keyword>
<dbReference type="GO" id="GO:0035599">
    <property type="term" value="F:aspartic acid methylthiotransferase activity"/>
    <property type="evidence" value="ECO:0007669"/>
    <property type="project" value="TreeGrafter"/>
</dbReference>
<dbReference type="GO" id="GO:0005829">
    <property type="term" value="C:cytosol"/>
    <property type="evidence" value="ECO:0007669"/>
    <property type="project" value="TreeGrafter"/>
</dbReference>
<keyword evidence="4 10" id="KW-0808">Transferase</keyword>
<dbReference type="Gene3D" id="3.80.30.20">
    <property type="entry name" value="tm_1862 like domain"/>
    <property type="match status" value="1"/>
</dbReference>
<keyword evidence="3 10" id="KW-0963">Cytoplasm</keyword>
<feature type="domain" description="TRAM" evidence="11">
    <location>
        <begin position="375"/>
        <end position="442"/>
    </location>
</feature>
<dbReference type="Pfam" id="PF04055">
    <property type="entry name" value="Radical_SAM"/>
    <property type="match status" value="1"/>
</dbReference>
<feature type="binding site" evidence="10">
    <location>
        <position position="82"/>
    </location>
    <ligand>
        <name>[4Fe-4S] cluster</name>
        <dbReference type="ChEBI" id="CHEBI:49883"/>
        <label>1</label>
    </ligand>
</feature>
<dbReference type="SFLD" id="SFLDF00274">
    <property type="entry name" value="ribosomal_protein_S12_methylth"/>
    <property type="match status" value="1"/>
</dbReference>
<evidence type="ECO:0000256" key="9">
    <source>
        <dbReference type="ARBA" id="ARBA00051425"/>
    </source>
</evidence>
<dbReference type="Gene3D" id="2.40.50.140">
    <property type="entry name" value="Nucleic acid-binding proteins"/>
    <property type="match status" value="1"/>
</dbReference>
<dbReference type="NCBIfam" id="TIGR00089">
    <property type="entry name" value="MiaB/RimO family radical SAM methylthiotransferase"/>
    <property type="match status" value="1"/>
</dbReference>
<keyword evidence="7 10" id="KW-0408">Iron</keyword>
<dbReference type="PROSITE" id="PS50926">
    <property type="entry name" value="TRAM"/>
    <property type="match status" value="1"/>
</dbReference>
<dbReference type="PANTHER" id="PTHR43837">
    <property type="entry name" value="RIBOSOMAL PROTEIN S12 METHYLTHIOTRANSFERASE RIMO"/>
    <property type="match status" value="1"/>
</dbReference>
<feature type="binding site" evidence="10">
    <location>
        <position position="160"/>
    </location>
    <ligand>
        <name>[4Fe-4S] cluster</name>
        <dbReference type="ChEBI" id="CHEBI:49883"/>
        <label>2</label>
        <note>4Fe-4S-S-AdoMet</note>
    </ligand>
</feature>
<comment type="subcellular location">
    <subcellularLocation>
        <location evidence="10">Cytoplasm</location>
    </subcellularLocation>
</comment>
<dbReference type="InterPro" id="IPR007197">
    <property type="entry name" value="rSAM"/>
</dbReference>
<gene>
    <name evidence="14" type="primary">rimO_2</name>
    <name evidence="10" type="synonym">rimO</name>
    <name evidence="14" type="ORF">CLOTH_04290</name>
</gene>
<evidence type="ECO:0000256" key="6">
    <source>
        <dbReference type="ARBA" id="ARBA00022723"/>
    </source>
</evidence>
<keyword evidence="15" id="KW-1185">Reference proteome</keyword>
<evidence type="ECO:0000256" key="4">
    <source>
        <dbReference type="ARBA" id="ARBA00022679"/>
    </source>
</evidence>
<dbReference type="SFLD" id="SFLDG01061">
    <property type="entry name" value="methylthiotransferase"/>
    <property type="match status" value="1"/>
</dbReference>
<dbReference type="GO" id="GO:0046872">
    <property type="term" value="F:metal ion binding"/>
    <property type="evidence" value="ECO:0007669"/>
    <property type="project" value="UniProtKB-KW"/>
</dbReference>